<dbReference type="PROSITE" id="PS51257">
    <property type="entry name" value="PROKAR_LIPOPROTEIN"/>
    <property type="match status" value="1"/>
</dbReference>
<feature type="signal peptide" evidence="2">
    <location>
        <begin position="1"/>
        <end position="23"/>
    </location>
</feature>
<reference evidence="3 4" key="1">
    <citation type="journal article" date="2019" name="Emerg. Microbes Infect.">
        <title>Comprehensive subspecies identification of 175 nontuberculous mycobacteria species based on 7547 genomic profiles.</title>
        <authorList>
            <person name="Matsumoto Y."/>
            <person name="Kinjo T."/>
            <person name="Motooka D."/>
            <person name="Nabeya D."/>
            <person name="Jung N."/>
            <person name="Uechi K."/>
            <person name="Horii T."/>
            <person name="Iida T."/>
            <person name="Fujita J."/>
            <person name="Nakamura S."/>
        </authorList>
    </citation>
    <scope>NUCLEOTIDE SEQUENCE [LARGE SCALE GENOMIC DNA]</scope>
    <source>
        <strain evidence="3 4">JCM 17783</strain>
    </source>
</reference>
<evidence type="ECO:0000256" key="1">
    <source>
        <dbReference type="SAM" id="MobiDB-lite"/>
    </source>
</evidence>
<dbReference type="AlphaFoldDB" id="A0A7I7Q3D2"/>
<proteinExistence type="predicted"/>
<name>A0A7I7Q3D2_9MYCO</name>
<evidence type="ECO:0000256" key="2">
    <source>
        <dbReference type="SAM" id="SignalP"/>
    </source>
</evidence>
<keyword evidence="4" id="KW-1185">Reference proteome</keyword>
<gene>
    <name evidence="3" type="ORF">MSTO_08160</name>
</gene>
<sequence>MTHRWLLAATLIAGLAISGCSSGSKTTTPSGSSTKSSSSASAASTSSSSETTEAAPTTTLDISQCVDVTGANADLLTASDNAAARKAADTLEKYDPPSKVKDAIEHFVTTGGAHFDDPDYTKNNKLVSDWVKGVCPT</sequence>
<evidence type="ECO:0008006" key="5">
    <source>
        <dbReference type="Google" id="ProtNLM"/>
    </source>
</evidence>
<keyword evidence="2" id="KW-0732">Signal</keyword>
<dbReference type="RefSeq" id="WP_163788657.1">
    <property type="nucleotide sequence ID" value="NZ_AP022587.1"/>
</dbReference>
<accession>A0A7I7Q3D2</accession>
<dbReference type="KEGG" id="msto:MSTO_08160"/>
<dbReference type="EMBL" id="AP022587">
    <property type="protein sequence ID" value="BBY20611.1"/>
    <property type="molecule type" value="Genomic_DNA"/>
</dbReference>
<protein>
    <recommendedName>
        <fullName evidence="5">DUF732 domain-containing protein</fullName>
    </recommendedName>
</protein>
<evidence type="ECO:0000313" key="3">
    <source>
        <dbReference type="EMBL" id="BBY20611.1"/>
    </source>
</evidence>
<evidence type="ECO:0000313" key="4">
    <source>
        <dbReference type="Proteomes" id="UP000467130"/>
    </source>
</evidence>
<feature type="region of interest" description="Disordered" evidence="1">
    <location>
        <begin position="21"/>
        <end position="58"/>
    </location>
</feature>
<organism evidence="3 4">
    <name type="scientific">Mycobacterium stomatepiae</name>
    <dbReference type="NCBI Taxonomy" id="470076"/>
    <lineage>
        <taxon>Bacteria</taxon>
        <taxon>Bacillati</taxon>
        <taxon>Actinomycetota</taxon>
        <taxon>Actinomycetes</taxon>
        <taxon>Mycobacteriales</taxon>
        <taxon>Mycobacteriaceae</taxon>
        <taxon>Mycobacterium</taxon>
        <taxon>Mycobacterium simiae complex</taxon>
    </lineage>
</organism>
<feature type="chain" id="PRO_5038467442" description="DUF732 domain-containing protein" evidence="2">
    <location>
        <begin position="24"/>
        <end position="137"/>
    </location>
</feature>
<dbReference type="Proteomes" id="UP000467130">
    <property type="component" value="Chromosome"/>
</dbReference>